<protein>
    <submittedName>
        <fullName evidence="5">1-acyl-sn-glycerol-3-phosphate acyltransferase</fullName>
    </submittedName>
</protein>
<evidence type="ECO:0000256" key="2">
    <source>
        <dbReference type="ARBA" id="ARBA00022679"/>
    </source>
</evidence>
<dbReference type="GO" id="GO:0003841">
    <property type="term" value="F:1-acylglycerol-3-phosphate O-acyltransferase activity"/>
    <property type="evidence" value="ECO:0007669"/>
    <property type="project" value="TreeGrafter"/>
</dbReference>
<reference evidence="5" key="1">
    <citation type="submission" date="2022-06" db="EMBL/GenBank/DDBJ databases">
        <title>Aeoliella straminimaris, a novel planctomycete from sediments.</title>
        <authorList>
            <person name="Vitorino I.R."/>
            <person name="Lage O.M."/>
        </authorList>
    </citation>
    <scope>NUCLEOTIDE SEQUENCE</scope>
    <source>
        <strain evidence="5">ICT_H6.2</strain>
    </source>
</reference>
<dbReference type="PANTHER" id="PTHR10434">
    <property type="entry name" value="1-ACYL-SN-GLYCEROL-3-PHOSPHATE ACYLTRANSFERASE"/>
    <property type="match status" value="1"/>
</dbReference>
<keyword evidence="2" id="KW-0808">Transferase</keyword>
<accession>A0A9X2FJG5</accession>
<dbReference type="EMBL" id="JAMXLR010000089">
    <property type="protein sequence ID" value="MCO6047146.1"/>
    <property type="molecule type" value="Genomic_DNA"/>
</dbReference>
<evidence type="ECO:0000256" key="1">
    <source>
        <dbReference type="ARBA" id="ARBA00005189"/>
    </source>
</evidence>
<dbReference type="AlphaFoldDB" id="A0A9X2FJG5"/>
<keyword evidence="6" id="KW-1185">Reference proteome</keyword>
<dbReference type="PANTHER" id="PTHR10434:SF11">
    <property type="entry name" value="1-ACYL-SN-GLYCEROL-3-PHOSPHATE ACYLTRANSFERASE"/>
    <property type="match status" value="1"/>
</dbReference>
<evidence type="ECO:0000256" key="3">
    <source>
        <dbReference type="ARBA" id="ARBA00023315"/>
    </source>
</evidence>
<gene>
    <name evidence="5" type="ORF">NG895_24880</name>
</gene>
<name>A0A9X2FJG5_9BACT</name>
<organism evidence="5 6">
    <name type="scientific">Aeoliella straminimaris</name>
    <dbReference type="NCBI Taxonomy" id="2954799"/>
    <lineage>
        <taxon>Bacteria</taxon>
        <taxon>Pseudomonadati</taxon>
        <taxon>Planctomycetota</taxon>
        <taxon>Planctomycetia</taxon>
        <taxon>Pirellulales</taxon>
        <taxon>Lacipirellulaceae</taxon>
        <taxon>Aeoliella</taxon>
    </lineage>
</organism>
<sequence>MTDNIDIHRLIDRPIEHLDATQRRWLKPLGIVAGGLRAILFGINRLVMRMLFGTRAIGLEHLPDGTFLLCPNHTSSLDPAAILSLIDYRTARQLRWAGRRGAVLTNPFRRFANRLAGTIPLDRDLSALAVGAAALREGYSLGWFPEGTRTTTGEMQEFKPGVGMLMATLGTPAVPVYIHGAFEAWPPTRKLPRKLCRIEVRFGPPLLPRDFVQDEWDEQTAIDKLTEELRRRVKELGDRG</sequence>
<dbReference type="SUPFAM" id="SSF69593">
    <property type="entry name" value="Glycerol-3-phosphate (1)-acyltransferase"/>
    <property type="match status" value="1"/>
</dbReference>
<evidence type="ECO:0000313" key="5">
    <source>
        <dbReference type="EMBL" id="MCO6047146.1"/>
    </source>
</evidence>
<proteinExistence type="predicted"/>
<evidence type="ECO:0000259" key="4">
    <source>
        <dbReference type="SMART" id="SM00563"/>
    </source>
</evidence>
<keyword evidence="3 5" id="KW-0012">Acyltransferase</keyword>
<dbReference type="Proteomes" id="UP001155241">
    <property type="component" value="Unassembled WGS sequence"/>
</dbReference>
<comment type="caution">
    <text evidence="5">The sequence shown here is derived from an EMBL/GenBank/DDBJ whole genome shotgun (WGS) entry which is preliminary data.</text>
</comment>
<dbReference type="InterPro" id="IPR002123">
    <property type="entry name" value="Plipid/glycerol_acylTrfase"/>
</dbReference>
<feature type="domain" description="Phospholipid/glycerol acyltransferase" evidence="4">
    <location>
        <begin position="67"/>
        <end position="181"/>
    </location>
</feature>
<dbReference type="RefSeq" id="WP_252855259.1">
    <property type="nucleotide sequence ID" value="NZ_JAMXLR010000089.1"/>
</dbReference>
<comment type="pathway">
    <text evidence="1">Lipid metabolism.</text>
</comment>
<dbReference type="SMART" id="SM00563">
    <property type="entry name" value="PlsC"/>
    <property type="match status" value="1"/>
</dbReference>
<dbReference type="Pfam" id="PF01553">
    <property type="entry name" value="Acyltransferase"/>
    <property type="match status" value="1"/>
</dbReference>
<evidence type="ECO:0000313" key="6">
    <source>
        <dbReference type="Proteomes" id="UP001155241"/>
    </source>
</evidence>
<dbReference type="GO" id="GO:0006654">
    <property type="term" value="P:phosphatidic acid biosynthetic process"/>
    <property type="evidence" value="ECO:0007669"/>
    <property type="project" value="TreeGrafter"/>
</dbReference>
<dbReference type="CDD" id="cd07989">
    <property type="entry name" value="LPLAT_AGPAT-like"/>
    <property type="match status" value="1"/>
</dbReference>